<feature type="compositionally biased region" description="Basic and acidic residues" evidence="1">
    <location>
        <begin position="186"/>
        <end position="199"/>
    </location>
</feature>
<name>D3AXG2_HETP5</name>
<dbReference type="GeneID" id="31356324"/>
<proteinExistence type="predicted"/>
<dbReference type="RefSeq" id="XP_020438336.1">
    <property type="nucleotide sequence ID" value="XM_020571813.1"/>
</dbReference>
<keyword evidence="3" id="KW-1185">Reference proteome</keyword>
<dbReference type="InParanoid" id="D3AXG2"/>
<accession>D3AXG2</accession>
<evidence type="ECO:0000313" key="2">
    <source>
        <dbReference type="EMBL" id="EFA86231.1"/>
    </source>
</evidence>
<evidence type="ECO:0000256" key="1">
    <source>
        <dbReference type="SAM" id="MobiDB-lite"/>
    </source>
</evidence>
<dbReference type="Proteomes" id="UP000001396">
    <property type="component" value="Unassembled WGS sequence"/>
</dbReference>
<dbReference type="EMBL" id="ADBJ01000003">
    <property type="protein sequence ID" value="EFA86231.1"/>
    <property type="molecule type" value="Genomic_DNA"/>
</dbReference>
<dbReference type="AlphaFoldDB" id="D3AXG2"/>
<organism evidence="2 3">
    <name type="scientific">Heterostelium pallidum (strain ATCC 26659 / Pp 5 / PN500)</name>
    <name type="common">Cellular slime mold</name>
    <name type="synonym">Polysphondylium pallidum</name>
    <dbReference type="NCBI Taxonomy" id="670386"/>
    <lineage>
        <taxon>Eukaryota</taxon>
        <taxon>Amoebozoa</taxon>
        <taxon>Evosea</taxon>
        <taxon>Eumycetozoa</taxon>
        <taxon>Dictyostelia</taxon>
        <taxon>Acytosteliales</taxon>
        <taxon>Acytosteliaceae</taxon>
        <taxon>Heterostelium</taxon>
    </lineage>
</organism>
<protein>
    <submittedName>
        <fullName evidence="2">Uncharacterized protein</fullName>
    </submittedName>
</protein>
<reference evidence="2 3" key="1">
    <citation type="journal article" date="2011" name="Genome Res.">
        <title>Phylogeny-wide analysis of social amoeba genomes highlights ancient origins for complex intercellular communication.</title>
        <authorList>
            <person name="Heidel A.J."/>
            <person name="Lawal H.M."/>
            <person name="Felder M."/>
            <person name="Schilde C."/>
            <person name="Helps N.R."/>
            <person name="Tunggal B."/>
            <person name="Rivero F."/>
            <person name="John U."/>
            <person name="Schleicher M."/>
            <person name="Eichinger L."/>
            <person name="Platzer M."/>
            <person name="Noegel A.A."/>
            <person name="Schaap P."/>
            <person name="Gloeckner G."/>
        </authorList>
    </citation>
    <scope>NUCLEOTIDE SEQUENCE [LARGE SCALE GENOMIC DNA]</scope>
    <source>
        <strain evidence="3">ATCC 26659 / Pp 5 / PN500</strain>
    </source>
</reference>
<gene>
    <name evidence="2" type="ORF">PPL_00793</name>
</gene>
<feature type="region of interest" description="Disordered" evidence="1">
    <location>
        <begin position="185"/>
        <end position="205"/>
    </location>
</feature>
<evidence type="ECO:0000313" key="3">
    <source>
        <dbReference type="Proteomes" id="UP000001396"/>
    </source>
</evidence>
<comment type="caution">
    <text evidence="2">The sequence shown here is derived from an EMBL/GenBank/DDBJ whole genome shotgun (WGS) entry which is preliminary data.</text>
</comment>
<sequence>MFNSLSIIDWNNVEYNSSSVGETCGSSGTAIDNLTISDSSSSKYLYFLIGPTLLIYKRSFIMINRLFTDEPKLIRVNRFEIIDGQWIYIKQYEYNSTHYYKKEIEFNINIEIPNSLISYINSILSNNIISKYNNNNNNNRNRIILNDEIVESWKVNVSFGSTVGSYTNGNGENNNSTGSIVLTGSHSRERTGAVEHGRSLADGFN</sequence>